<evidence type="ECO:0000313" key="1">
    <source>
        <dbReference type="EMBL" id="REC75585.1"/>
    </source>
</evidence>
<dbReference type="AlphaFoldDB" id="A0A3D9DC63"/>
<dbReference type="PROSITE" id="PS51257">
    <property type="entry name" value="PROKAR_LIPOPROTEIN"/>
    <property type="match status" value="1"/>
</dbReference>
<accession>A0A3D9DC63</accession>
<protein>
    <recommendedName>
        <fullName evidence="3">Lipoprotein</fullName>
    </recommendedName>
</protein>
<dbReference type="EMBL" id="QNUH01000014">
    <property type="protein sequence ID" value="REC75585.1"/>
    <property type="molecule type" value="Genomic_DNA"/>
</dbReference>
<sequence>MKYLHLLINIFLMKRVFLSIFLLLLFGLGGGSACKGLSATKNIVETELVMSKNNNEIKFSEVRRLNKDVPLEEYTILQSFEQTLKLYSLMEDKRFSRSQPIPTLSENEFLLVLKPILKKQQYGDIEIERIEEDKSVLKVYYKEINNEEYLLNKEKNPVLILKIEGKAPSGVKLITS</sequence>
<proteinExistence type="predicted"/>
<organism evidence="1 2">
    <name type="scientific">Chryseobacterium elymi</name>
    <dbReference type="NCBI Taxonomy" id="395936"/>
    <lineage>
        <taxon>Bacteria</taxon>
        <taxon>Pseudomonadati</taxon>
        <taxon>Bacteroidota</taxon>
        <taxon>Flavobacteriia</taxon>
        <taxon>Flavobacteriales</taxon>
        <taxon>Weeksellaceae</taxon>
        <taxon>Chryseobacterium group</taxon>
        <taxon>Chryseobacterium</taxon>
    </lineage>
</organism>
<dbReference type="Proteomes" id="UP000257030">
    <property type="component" value="Unassembled WGS sequence"/>
</dbReference>
<comment type="caution">
    <text evidence="1">The sequence shown here is derived from an EMBL/GenBank/DDBJ whole genome shotgun (WGS) entry which is preliminary data.</text>
</comment>
<evidence type="ECO:0008006" key="3">
    <source>
        <dbReference type="Google" id="ProtNLM"/>
    </source>
</evidence>
<keyword evidence="2" id="KW-1185">Reference proteome</keyword>
<evidence type="ECO:0000313" key="2">
    <source>
        <dbReference type="Proteomes" id="UP000257030"/>
    </source>
</evidence>
<reference evidence="1 2" key="1">
    <citation type="journal article" date="2010" name="Syst. Appl. Microbiol.">
        <title>Four new species of Chryseobacterium from the rhizosphere of coastal sand dune plants, Chryseobacterium elymi sp. nov., Chryseobacterium hagamense sp. nov., Chryseobacterium lathyri sp. nov. and Chryseobacterium rhizosphaerae sp. nov.</title>
        <authorList>
            <person name="Cho S.H."/>
            <person name="Lee K.S."/>
            <person name="Shin D.S."/>
            <person name="Han J.H."/>
            <person name="Park K.S."/>
            <person name="Lee C.H."/>
            <person name="Park K.H."/>
            <person name="Kim S.B."/>
        </authorList>
    </citation>
    <scope>NUCLEOTIDE SEQUENCE [LARGE SCALE GENOMIC DNA]</scope>
    <source>
        <strain evidence="1 2">KCTC 22547</strain>
    </source>
</reference>
<name>A0A3D9DC63_9FLAO</name>
<gene>
    <name evidence="1" type="ORF">DRF60_15390</name>
</gene>